<evidence type="ECO:0000256" key="4">
    <source>
        <dbReference type="SAM" id="Phobius"/>
    </source>
</evidence>
<dbReference type="EC" id="2.7.7.65" evidence="2"/>
<dbReference type="FunFam" id="3.30.70.270:FF:000001">
    <property type="entry name" value="Diguanylate cyclase domain protein"/>
    <property type="match status" value="1"/>
</dbReference>
<dbReference type="PANTHER" id="PTHR45138">
    <property type="entry name" value="REGULATORY COMPONENTS OF SENSORY TRANSDUCTION SYSTEM"/>
    <property type="match status" value="1"/>
</dbReference>
<protein>
    <recommendedName>
        <fullName evidence="2">diguanylate cyclase</fullName>
        <ecNumber evidence="2">2.7.7.65</ecNumber>
    </recommendedName>
</protein>
<reference evidence="6 7" key="1">
    <citation type="submission" date="2019-09" db="EMBL/GenBank/DDBJ databases">
        <title>Non-baumannii Acinetobacter spp. carrying blaNDM-1 isolated in China.</title>
        <authorList>
            <person name="Cui C."/>
            <person name="Chen C."/>
            <person name="Sun J."/>
            <person name="Liu Y."/>
        </authorList>
    </citation>
    <scope>NUCLEOTIDE SEQUENCE [LARGE SCALE GENOMIC DNA]</scope>
    <source>
        <strain evidence="6 7">HZE23-1</strain>
    </source>
</reference>
<accession>A0AAE6WRM6</accession>
<dbReference type="NCBIfam" id="TIGR00254">
    <property type="entry name" value="GGDEF"/>
    <property type="match status" value="1"/>
</dbReference>
<dbReference type="GO" id="GO:0043709">
    <property type="term" value="P:cell adhesion involved in single-species biofilm formation"/>
    <property type="evidence" value="ECO:0007669"/>
    <property type="project" value="TreeGrafter"/>
</dbReference>
<feature type="transmembrane region" description="Helical" evidence="4">
    <location>
        <begin position="178"/>
        <end position="198"/>
    </location>
</feature>
<dbReference type="Pfam" id="PF00990">
    <property type="entry name" value="GGDEF"/>
    <property type="match status" value="1"/>
</dbReference>
<dbReference type="InterPro" id="IPR000160">
    <property type="entry name" value="GGDEF_dom"/>
</dbReference>
<dbReference type="EMBL" id="CP044463">
    <property type="protein sequence ID" value="QIC66018.1"/>
    <property type="molecule type" value="Genomic_DNA"/>
</dbReference>
<dbReference type="GO" id="GO:0052621">
    <property type="term" value="F:diguanylate cyclase activity"/>
    <property type="evidence" value="ECO:0007669"/>
    <property type="project" value="UniProtKB-EC"/>
</dbReference>
<feature type="transmembrane region" description="Helical" evidence="4">
    <location>
        <begin position="130"/>
        <end position="146"/>
    </location>
</feature>
<keyword evidence="4" id="KW-0812">Transmembrane</keyword>
<comment type="cofactor">
    <cofactor evidence="1">
        <name>Mg(2+)</name>
        <dbReference type="ChEBI" id="CHEBI:18420"/>
    </cofactor>
</comment>
<feature type="domain" description="GGDEF" evidence="5">
    <location>
        <begin position="257"/>
        <end position="391"/>
    </location>
</feature>
<dbReference type="PANTHER" id="PTHR45138:SF9">
    <property type="entry name" value="DIGUANYLATE CYCLASE DGCM-RELATED"/>
    <property type="match status" value="1"/>
</dbReference>
<dbReference type="Proteomes" id="UP000503505">
    <property type="component" value="Chromosome"/>
</dbReference>
<feature type="transmembrane region" description="Helical" evidence="4">
    <location>
        <begin position="153"/>
        <end position="172"/>
    </location>
</feature>
<feature type="transmembrane region" description="Helical" evidence="4">
    <location>
        <begin position="72"/>
        <end position="92"/>
    </location>
</feature>
<sequence>MPQEYHKESRLLIQQALKDPLVCIPQPLKSAYYSHQKKLHLRYLLQVNLFAQFAYTSYTLADIYVLRDIHTLLLVTKLGFTSVMTLITVWMYQHSRNLPLFDLLLPTSIIGASAVWFFNLNQSESPYNLIYQYSSLVFIVLANLSVHIRFRPSLTISALITLMIYIGVYFNVKGDLQQLVLFSLIYLPVLSFSIYISWNSTLKSRIVFLQHTLNEYNRQAFEHMAHTDSLTGLNNRRFFEYLAQQHLTHTLEEGTPSPSSLIVFDVDHFKKINDNYGHDIGDQVLQIIAKTAQSEMRNTDILARYGGEEFIALLPETHLDDALKIAECLRQRIEQTEVFLDQAQSLKFTISIGTAILETCETDLYTVIKQADIALYQAKANGRNRVEQYDPLTSPNVVLLSQGSWNKDRAIKIVGT</sequence>
<proteinExistence type="predicted"/>
<gene>
    <name evidence="6" type="ORF">FSC10_00890</name>
</gene>
<evidence type="ECO:0000313" key="7">
    <source>
        <dbReference type="Proteomes" id="UP000503505"/>
    </source>
</evidence>
<comment type="catalytic activity">
    <reaction evidence="3">
        <text>2 GTP = 3',3'-c-di-GMP + 2 diphosphate</text>
        <dbReference type="Rhea" id="RHEA:24898"/>
        <dbReference type="ChEBI" id="CHEBI:33019"/>
        <dbReference type="ChEBI" id="CHEBI:37565"/>
        <dbReference type="ChEBI" id="CHEBI:58805"/>
        <dbReference type="EC" id="2.7.7.65"/>
    </reaction>
</comment>
<dbReference type="SMART" id="SM00267">
    <property type="entry name" value="GGDEF"/>
    <property type="match status" value="1"/>
</dbReference>
<evidence type="ECO:0000259" key="5">
    <source>
        <dbReference type="PROSITE" id="PS50887"/>
    </source>
</evidence>
<evidence type="ECO:0000256" key="3">
    <source>
        <dbReference type="ARBA" id="ARBA00034247"/>
    </source>
</evidence>
<dbReference type="GO" id="GO:0005886">
    <property type="term" value="C:plasma membrane"/>
    <property type="evidence" value="ECO:0007669"/>
    <property type="project" value="TreeGrafter"/>
</dbReference>
<feature type="transmembrane region" description="Helical" evidence="4">
    <location>
        <begin position="99"/>
        <end position="118"/>
    </location>
</feature>
<dbReference type="InterPro" id="IPR043128">
    <property type="entry name" value="Rev_trsase/Diguanyl_cyclase"/>
</dbReference>
<dbReference type="SUPFAM" id="SSF55073">
    <property type="entry name" value="Nucleotide cyclase"/>
    <property type="match status" value="1"/>
</dbReference>
<dbReference type="GO" id="GO:1902201">
    <property type="term" value="P:negative regulation of bacterial-type flagellum-dependent cell motility"/>
    <property type="evidence" value="ECO:0007669"/>
    <property type="project" value="TreeGrafter"/>
</dbReference>
<organism evidence="6 7">
    <name type="scientific">Acinetobacter schindleri</name>
    <dbReference type="NCBI Taxonomy" id="108981"/>
    <lineage>
        <taxon>Bacteria</taxon>
        <taxon>Pseudomonadati</taxon>
        <taxon>Pseudomonadota</taxon>
        <taxon>Gammaproteobacteria</taxon>
        <taxon>Moraxellales</taxon>
        <taxon>Moraxellaceae</taxon>
        <taxon>Acinetobacter</taxon>
    </lineage>
</organism>
<dbReference type="AlphaFoldDB" id="A0AAE6WRM6"/>
<name>A0AAE6WRM6_9GAMM</name>
<dbReference type="Gene3D" id="3.30.70.270">
    <property type="match status" value="1"/>
</dbReference>
<evidence type="ECO:0000313" key="6">
    <source>
        <dbReference type="EMBL" id="QIC66018.1"/>
    </source>
</evidence>
<keyword evidence="4" id="KW-0472">Membrane</keyword>
<keyword evidence="4" id="KW-1133">Transmembrane helix</keyword>
<evidence type="ECO:0000256" key="1">
    <source>
        <dbReference type="ARBA" id="ARBA00001946"/>
    </source>
</evidence>
<dbReference type="CDD" id="cd01949">
    <property type="entry name" value="GGDEF"/>
    <property type="match status" value="1"/>
</dbReference>
<dbReference type="InterPro" id="IPR029787">
    <property type="entry name" value="Nucleotide_cyclase"/>
</dbReference>
<dbReference type="InterPro" id="IPR050469">
    <property type="entry name" value="Diguanylate_Cyclase"/>
</dbReference>
<dbReference type="RefSeq" id="WP_163170720.1">
    <property type="nucleotide sequence ID" value="NZ_CP044463.1"/>
</dbReference>
<dbReference type="PROSITE" id="PS50887">
    <property type="entry name" value="GGDEF"/>
    <property type="match status" value="1"/>
</dbReference>
<evidence type="ECO:0000256" key="2">
    <source>
        <dbReference type="ARBA" id="ARBA00012528"/>
    </source>
</evidence>